<dbReference type="OrthoDB" id="9762921at2"/>
<reference evidence="6 7" key="1">
    <citation type="submission" date="2012-07" db="EMBL/GenBank/DDBJ databases">
        <title>Genome sequence of Brachyspira sp. 30446, isolated from a pig with mucohaemorrhagic colitis.</title>
        <authorList>
            <person name="Rubin J.E."/>
            <person name="Fernando C."/>
            <person name="Harding J.C.S."/>
            <person name="Hill J.E."/>
        </authorList>
    </citation>
    <scope>NUCLEOTIDE SEQUENCE [LARGE SCALE GENOMIC DNA]</scope>
    <source>
        <strain evidence="6 7">30446</strain>
    </source>
</reference>
<dbReference type="AlphaFoldDB" id="A0A2U4F5U0"/>
<dbReference type="PANTHER" id="PTHR10961:SF7">
    <property type="entry name" value="FAD DEPENDENT OXIDOREDUCTASE DOMAIN-CONTAINING PROTEIN"/>
    <property type="match status" value="1"/>
</dbReference>
<dbReference type="Pfam" id="PF01266">
    <property type="entry name" value="DAO"/>
    <property type="match status" value="1"/>
</dbReference>
<dbReference type="GO" id="GO:0050660">
    <property type="term" value="F:flavin adenine dinucleotide binding"/>
    <property type="evidence" value="ECO:0007669"/>
    <property type="project" value="InterPro"/>
</dbReference>
<keyword evidence="2" id="KW-0285">Flavoprotein</keyword>
<dbReference type="InterPro" id="IPR006076">
    <property type="entry name" value="FAD-dep_OxRdtase"/>
</dbReference>
<dbReference type="RefSeq" id="WP_008725215.1">
    <property type="nucleotide sequence ID" value="NZ_JH994111.1"/>
</dbReference>
<comment type="cofactor">
    <cofactor evidence="1">
        <name>FAD</name>
        <dbReference type="ChEBI" id="CHEBI:57692"/>
    </cofactor>
</comment>
<dbReference type="EMBL" id="ALNZ01000031">
    <property type="protein sequence ID" value="EKV56380.1"/>
    <property type="molecule type" value="Genomic_DNA"/>
</dbReference>
<evidence type="ECO:0000259" key="5">
    <source>
        <dbReference type="Pfam" id="PF01266"/>
    </source>
</evidence>
<accession>A0A2U4F5U0</accession>
<dbReference type="GO" id="GO:0005829">
    <property type="term" value="C:cytosol"/>
    <property type="evidence" value="ECO:0007669"/>
    <property type="project" value="TreeGrafter"/>
</dbReference>
<evidence type="ECO:0000313" key="7">
    <source>
        <dbReference type="Proteomes" id="UP000011663"/>
    </source>
</evidence>
<evidence type="ECO:0000256" key="2">
    <source>
        <dbReference type="ARBA" id="ARBA00022630"/>
    </source>
</evidence>
<dbReference type="NCBIfam" id="NF008425">
    <property type="entry name" value="PRK11259.1"/>
    <property type="match status" value="1"/>
</dbReference>
<dbReference type="STRING" id="1289135.A966_10722"/>
<evidence type="ECO:0000256" key="4">
    <source>
        <dbReference type="ARBA" id="ARBA00023002"/>
    </source>
</evidence>
<protein>
    <submittedName>
        <fullName evidence="6">N-methyltryptophan oxidase</fullName>
    </submittedName>
</protein>
<proteinExistence type="predicted"/>
<organism evidence="6 7">
    <name type="scientific">Brachyspira hampsonii 30446</name>
    <dbReference type="NCBI Taxonomy" id="1289135"/>
    <lineage>
        <taxon>Bacteria</taxon>
        <taxon>Pseudomonadati</taxon>
        <taxon>Spirochaetota</taxon>
        <taxon>Spirochaetia</taxon>
        <taxon>Brachyspirales</taxon>
        <taxon>Brachyspiraceae</taxon>
        <taxon>Brachyspira</taxon>
    </lineage>
</organism>
<gene>
    <name evidence="6" type="primary">solA</name>
    <name evidence="6" type="ORF">A966_10722</name>
</gene>
<evidence type="ECO:0000256" key="1">
    <source>
        <dbReference type="ARBA" id="ARBA00001974"/>
    </source>
</evidence>
<sequence length="374" mass="43184">MEKFDVCVIGIGTIGSFASYYLSKLNIKTAMIDLYAPSHDQGSYHGDTRIFRIAYGEGEKYIPMLKRAFDLWGEFESETNTKMFERIGVINIGHKDSEFMINTLSSSKDYNLDCEIIDRKEIEKRYSFFVPEDFLGVYERNTGYVYSDNSVITASNEAVKFGAKTFYGSEIKEIKKTNDSYIIISKDYEFETKKIVLSAGTYSDEILNLLLKIMPLPCIPIYKKRKIFSWWESDVYTYDKLPAFTFEIDGDHYYGFPNAGDGFKIGKNLTGQYYNKREERVDFGEIEDDKDEIGEHARKFMPYIGKFIKGKSCSYPMSPDEDFIIDFLNNDILFFGGISHGFKFAPVLGEIAAKAITYKNFTLDENFTLKRFNQ</sequence>
<dbReference type="Gene3D" id="3.50.50.60">
    <property type="entry name" value="FAD/NAD(P)-binding domain"/>
    <property type="match status" value="1"/>
</dbReference>
<dbReference type="InterPro" id="IPR045170">
    <property type="entry name" value="MTOX"/>
</dbReference>
<dbReference type="GO" id="GO:0008115">
    <property type="term" value="F:sarcosine oxidase activity"/>
    <property type="evidence" value="ECO:0007669"/>
    <property type="project" value="TreeGrafter"/>
</dbReference>
<dbReference type="SUPFAM" id="SSF51905">
    <property type="entry name" value="FAD/NAD(P)-binding domain"/>
    <property type="match status" value="1"/>
</dbReference>
<dbReference type="PANTHER" id="PTHR10961">
    <property type="entry name" value="PEROXISOMAL SARCOSINE OXIDASE"/>
    <property type="match status" value="1"/>
</dbReference>
<evidence type="ECO:0000256" key="3">
    <source>
        <dbReference type="ARBA" id="ARBA00022827"/>
    </source>
</evidence>
<comment type="caution">
    <text evidence="6">The sequence shown here is derived from an EMBL/GenBank/DDBJ whole genome shotgun (WGS) entry which is preliminary data.</text>
</comment>
<evidence type="ECO:0000313" key="6">
    <source>
        <dbReference type="EMBL" id="EKV56380.1"/>
    </source>
</evidence>
<dbReference type="InterPro" id="IPR036188">
    <property type="entry name" value="FAD/NAD-bd_sf"/>
</dbReference>
<dbReference type="SUPFAM" id="SSF54373">
    <property type="entry name" value="FAD-linked reductases, C-terminal domain"/>
    <property type="match status" value="1"/>
</dbReference>
<keyword evidence="4" id="KW-0560">Oxidoreductase</keyword>
<dbReference type="GeneID" id="66488552"/>
<dbReference type="Gene3D" id="3.30.9.10">
    <property type="entry name" value="D-Amino Acid Oxidase, subunit A, domain 2"/>
    <property type="match status" value="1"/>
</dbReference>
<dbReference type="Proteomes" id="UP000011663">
    <property type="component" value="Unassembled WGS sequence"/>
</dbReference>
<name>A0A2U4F5U0_9SPIR</name>
<keyword evidence="3" id="KW-0274">FAD</keyword>
<feature type="domain" description="FAD dependent oxidoreductase" evidence="5">
    <location>
        <begin position="5"/>
        <end position="354"/>
    </location>
</feature>